<evidence type="ECO:0000256" key="9">
    <source>
        <dbReference type="ARBA" id="ARBA00048027"/>
    </source>
</evidence>
<dbReference type="InterPro" id="IPR004780">
    <property type="entry name" value="SRP"/>
</dbReference>
<organism evidence="12 13">
    <name type="scientific">Thermatribacter velox</name>
    <dbReference type="NCBI Taxonomy" id="3039681"/>
    <lineage>
        <taxon>Bacteria</taxon>
        <taxon>Pseudomonadati</taxon>
        <taxon>Atribacterota</taxon>
        <taxon>Atribacteria</taxon>
        <taxon>Atribacterales</taxon>
        <taxon>Thermatribacteraceae</taxon>
        <taxon>Thermatribacter</taxon>
    </lineage>
</organism>
<evidence type="ECO:0000256" key="3">
    <source>
        <dbReference type="ARBA" id="ARBA00022741"/>
    </source>
</evidence>
<evidence type="ECO:0000256" key="2">
    <source>
        <dbReference type="ARBA" id="ARBA00022490"/>
    </source>
</evidence>
<dbReference type="InterPro" id="IPR022941">
    <property type="entry name" value="SRP54"/>
</dbReference>
<comment type="similarity">
    <text evidence="1 10">Belongs to the GTP-binding SRP family. SRP54 subfamily.</text>
</comment>
<evidence type="ECO:0000256" key="10">
    <source>
        <dbReference type="HAMAP-Rule" id="MF_00306"/>
    </source>
</evidence>
<gene>
    <name evidence="10 12" type="primary">ffh</name>
    <name evidence="12" type="ORF">QBE54_06285</name>
</gene>
<dbReference type="PANTHER" id="PTHR11564:SF5">
    <property type="entry name" value="SIGNAL RECOGNITION PARTICLE SUBUNIT SRP54"/>
    <property type="match status" value="1"/>
</dbReference>
<evidence type="ECO:0000256" key="6">
    <source>
        <dbReference type="ARBA" id="ARBA00023134"/>
    </source>
</evidence>
<dbReference type="InterPro" id="IPR027417">
    <property type="entry name" value="P-loop_NTPase"/>
</dbReference>
<feature type="domain" description="SRP54-type proteins GTP-binding" evidence="11">
    <location>
        <begin position="267"/>
        <end position="280"/>
    </location>
</feature>
<evidence type="ECO:0000256" key="5">
    <source>
        <dbReference type="ARBA" id="ARBA00022884"/>
    </source>
</evidence>
<dbReference type="InterPro" id="IPR036891">
    <property type="entry name" value="Signal_recog_part_SRP54_M_sf"/>
</dbReference>
<feature type="binding site" evidence="10">
    <location>
        <begin position="106"/>
        <end position="113"/>
    </location>
    <ligand>
        <name>GTP</name>
        <dbReference type="ChEBI" id="CHEBI:37565"/>
    </ligand>
</feature>
<dbReference type="InterPro" id="IPR000897">
    <property type="entry name" value="SRP54_GTPase_dom"/>
</dbReference>
<dbReference type="Gene3D" id="1.20.120.140">
    <property type="entry name" value="Signal recognition particle SRP54, nucleotide-binding domain"/>
    <property type="match status" value="1"/>
</dbReference>
<dbReference type="EC" id="3.6.5.4" evidence="10"/>
<dbReference type="SMART" id="SM00382">
    <property type="entry name" value="AAA"/>
    <property type="match status" value="1"/>
</dbReference>
<dbReference type="PANTHER" id="PTHR11564">
    <property type="entry name" value="SIGNAL RECOGNITION PARTICLE 54K PROTEIN SRP54"/>
    <property type="match status" value="1"/>
</dbReference>
<comment type="catalytic activity">
    <reaction evidence="9 10">
        <text>GTP + H2O = GDP + phosphate + H(+)</text>
        <dbReference type="Rhea" id="RHEA:19669"/>
        <dbReference type="ChEBI" id="CHEBI:15377"/>
        <dbReference type="ChEBI" id="CHEBI:15378"/>
        <dbReference type="ChEBI" id="CHEBI:37565"/>
        <dbReference type="ChEBI" id="CHEBI:43474"/>
        <dbReference type="ChEBI" id="CHEBI:58189"/>
        <dbReference type="EC" id="3.6.5.4"/>
    </reaction>
</comment>
<evidence type="ECO:0000256" key="8">
    <source>
        <dbReference type="ARBA" id="ARBA00023274"/>
    </source>
</evidence>
<dbReference type="Gene3D" id="1.10.260.30">
    <property type="entry name" value="Signal recognition particle, SRP54 subunit, M-domain"/>
    <property type="match status" value="1"/>
</dbReference>
<protein>
    <recommendedName>
        <fullName evidence="10">Signal recognition particle protein</fullName>
        <ecNumber evidence="10">3.6.5.4</ecNumber>
    </recommendedName>
    <alternativeName>
        <fullName evidence="10">Fifty-four homolog</fullName>
    </alternativeName>
</protein>
<keyword evidence="4 10" id="KW-0378">Hydrolase</keyword>
<dbReference type="NCBIfam" id="TIGR00959">
    <property type="entry name" value="ffh"/>
    <property type="match status" value="1"/>
</dbReference>
<comment type="domain">
    <text evidence="10">Composed of three domains: the N-terminal N domain, which is responsible for interactions with the ribosome, the central G domain, which binds GTP, and the C-terminal M domain, which binds the RNA and the signal sequence of the RNC.</text>
</comment>
<dbReference type="SMART" id="SM00963">
    <property type="entry name" value="SRP54_N"/>
    <property type="match status" value="1"/>
</dbReference>
<comment type="subcellular location">
    <subcellularLocation>
        <location evidence="10">Cytoplasm</location>
    </subcellularLocation>
    <text evidence="10">The SRP-RNC complex is targeted to the cytoplasmic membrane.</text>
</comment>
<reference evidence="12 13" key="1">
    <citation type="submission" date="2023-03" db="EMBL/GenBank/DDBJ databases">
        <title>Novel Species.</title>
        <authorList>
            <person name="Ma S."/>
        </authorList>
    </citation>
    <scope>NUCLEOTIDE SEQUENCE [LARGE SCALE GENOMIC DNA]</scope>
    <source>
        <strain evidence="12 13">B11</strain>
    </source>
</reference>
<keyword evidence="5 10" id="KW-0694">RNA-binding</keyword>
<feature type="binding site" evidence="10">
    <location>
        <begin position="246"/>
        <end position="249"/>
    </location>
    <ligand>
        <name>GTP</name>
        <dbReference type="ChEBI" id="CHEBI:37565"/>
    </ligand>
</feature>
<evidence type="ECO:0000256" key="4">
    <source>
        <dbReference type="ARBA" id="ARBA00022801"/>
    </source>
</evidence>
<dbReference type="Pfam" id="PF02978">
    <property type="entry name" value="SRP_SPB"/>
    <property type="match status" value="1"/>
</dbReference>
<dbReference type="InterPro" id="IPR036225">
    <property type="entry name" value="SRP/SRP_N"/>
</dbReference>
<keyword evidence="3 10" id="KW-0547">Nucleotide-binding</keyword>
<keyword evidence="13" id="KW-1185">Reference proteome</keyword>
<name>A0ABZ2Y861_9BACT</name>
<feature type="binding site" evidence="10">
    <location>
        <begin position="188"/>
        <end position="192"/>
    </location>
    <ligand>
        <name>GTP</name>
        <dbReference type="ChEBI" id="CHEBI:37565"/>
    </ligand>
</feature>
<dbReference type="Pfam" id="PF00448">
    <property type="entry name" value="SRP54"/>
    <property type="match status" value="1"/>
</dbReference>
<dbReference type="InterPro" id="IPR042101">
    <property type="entry name" value="SRP54_N_sf"/>
</dbReference>
<dbReference type="InterPro" id="IPR004125">
    <property type="entry name" value="Signal_recog_particle_SRP54_M"/>
</dbReference>
<dbReference type="EMBL" id="CP121689">
    <property type="protein sequence ID" value="WZL75210.1"/>
    <property type="molecule type" value="Genomic_DNA"/>
</dbReference>
<comment type="subunit">
    <text evidence="10">Part of the signal recognition particle protein translocation system, which is composed of SRP and FtsY.</text>
</comment>
<evidence type="ECO:0000256" key="1">
    <source>
        <dbReference type="ARBA" id="ARBA00005450"/>
    </source>
</evidence>
<evidence type="ECO:0000313" key="13">
    <source>
        <dbReference type="Proteomes" id="UP001461341"/>
    </source>
</evidence>
<evidence type="ECO:0000256" key="7">
    <source>
        <dbReference type="ARBA" id="ARBA00023135"/>
    </source>
</evidence>
<dbReference type="SUPFAM" id="SSF52540">
    <property type="entry name" value="P-loop containing nucleoside triphosphate hydrolases"/>
    <property type="match status" value="1"/>
</dbReference>
<comment type="function">
    <text evidence="10">Involved in targeting and insertion of nascent membrane proteins into the cytoplasmic membrane. Binds to the hydrophobic signal sequence of the ribosome-nascent chain (RNC) as it emerges from the ribosomes. The SRP-RNC complex is then targeted to the cytoplasmic membrane where it interacts with the SRP receptor FtsY.</text>
</comment>
<keyword evidence="8 10" id="KW-0687">Ribonucleoprotein</keyword>
<dbReference type="Gene3D" id="3.40.50.300">
    <property type="entry name" value="P-loop containing nucleotide triphosphate hydrolases"/>
    <property type="match status" value="1"/>
</dbReference>
<evidence type="ECO:0000313" key="12">
    <source>
        <dbReference type="EMBL" id="WZL75210.1"/>
    </source>
</evidence>
<dbReference type="Pfam" id="PF02881">
    <property type="entry name" value="SRP54_N"/>
    <property type="match status" value="1"/>
</dbReference>
<dbReference type="SMART" id="SM00962">
    <property type="entry name" value="SRP54"/>
    <property type="match status" value="1"/>
</dbReference>
<dbReference type="PROSITE" id="PS00300">
    <property type="entry name" value="SRP54"/>
    <property type="match status" value="1"/>
</dbReference>
<dbReference type="HAMAP" id="MF_00306">
    <property type="entry name" value="SRP54"/>
    <property type="match status" value="1"/>
</dbReference>
<dbReference type="SUPFAM" id="SSF47446">
    <property type="entry name" value="Signal peptide-binding domain"/>
    <property type="match status" value="1"/>
</dbReference>
<evidence type="ECO:0000259" key="11">
    <source>
        <dbReference type="PROSITE" id="PS00300"/>
    </source>
</evidence>
<keyword evidence="7 10" id="KW-0733">Signal recognition particle</keyword>
<accession>A0ABZ2Y861</accession>
<dbReference type="RefSeq" id="WP_369017356.1">
    <property type="nucleotide sequence ID" value="NZ_CP121689.1"/>
</dbReference>
<keyword evidence="2 10" id="KW-0963">Cytoplasm</keyword>
<dbReference type="SUPFAM" id="SSF47364">
    <property type="entry name" value="Domain of the SRP/SRP receptor G-proteins"/>
    <property type="match status" value="1"/>
</dbReference>
<proteinExistence type="inferred from homology"/>
<dbReference type="InterPro" id="IPR013822">
    <property type="entry name" value="Signal_recog_particl_SRP54_hlx"/>
</dbReference>
<keyword evidence="6 10" id="KW-0342">GTP-binding</keyword>
<sequence length="443" mass="49882">MFESLVDKFSGIFKKLRSKGKLSPQEVESILKELRMVLLESDVHYKVAKDLINRVKERAVGREVLESVTPGEMVIKILWDEIRKCLGGETQNLNISALPSFLLLVGLQGSGKTTTCAKLALRLKRQGHFPLLVSTDTRRPAAKEQLKTLAQNAQIDFFDEPDATSPLEVVKKARVFARQKSNDVVIVDTAGRLHVEEMLLAELRELVEQESFQETLLVLDATTGQEAVKVAKSFEEWVKPTGIILTKVDTDARGGAVLSIVSQTGWPVKLVGTGEKLEQIETFHPDRMASRILGLGDTLTLIEKIEKAIEKESEEKLVQKLKKEEITLNDFLDEIKRLRSVSSFEEIVGMLPGNLRSNLSMVDGEKNLKKVEAIICSMTPQERQNPSIINASRKKRIARGSGTSIQEVNKLLKQFEEFKKLWKQMHKGKFSPLRKRGIFGWKI</sequence>
<dbReference type="Proteomes" id="UP001461341">
    <property type="component" value="Chromosome"/>
</dbReference>
<dbReference type="InterPro" id="IPR003593">
    <property type="entry name" value="AAA+_ATPase"/>
</dbReference>